<gene>
    <name evidence="2" type="ORF">GCM10022423_01520</name>
</gene>
<reference evidence="3" key="1">
    <citation type="journal article" date="2019" name="Int. J. Syst. Evol. Microbiol.">
        <title>The Global Catalogue of Microorganisms (GCM) 10K type strain sequencing project: providing services to taxonomists for standard genome sequencing and annotation.</title>
        <authorList>
            <consortium name="The Broad Institute Genomics Platform"/>
            <consortium name="The Broad Institute Genome Sequencing Center for Infectious Disease"/>
            <person name="Wu L."/>
            <person name="Ma J."/>
        </authorList>
    </citation>
    <scope>NUCLEOTIDE SEQUENCE [LARGE SCALE GENOMIC DNA]</scope>
    <source>
        <strain evidence="3">JCM 17337</strain>
    </source>
</reference>
<keyword evidence="1" id="KW-0472">Membrane</keyword>
<feature type="transmembrane region" description="Helical" evidence="1">
    <location>
        <begin position="109"/>
        <end position="130"/>
    </location>
</feature>
<comment type="caution">
    <text evidence="2">The sequence shown here is derived from an EMBL/GenBank/DDBJ whole genome shotgun (WGS) entry which is preliminary data.</text>
</comment>
<dbReference type="Proteomes" id="UP001500748">
    <property type="component" value="Unassembled WGS sequence"/>
</dbReference>
<evidence type="ECO:0000313" key="3">
    <source>
        <dbReference type="Proteomes" id="UP001500748"/>
    </source>
</evidence>
<sequence>MGFGFLVGFVIAVFVIKKGKVRNPLLGLFIGLLGAFLALYIHWAIWIDLVINAGKSYGSNRIGVTVSNIQFLQVFSLIFQPDVVFKYIIQVNEYGTWGIRGATVSGAFLWLIWAIELVIVVAISGFVTYLDAKKPFSESTNSWYDEIILPAFGFIENKQQIIADILTGNSDNLELLSKDVDSKKDSHSIFTLYKSKSGTSYLSIENKTSKLDNKDNITFDTDQVVEYIAVNAQLSKILLDK</sequence>
<evidence type="ECO:0000313" key="2">
    <source>
        <dbReference type="EMBL" id="GAA3755311.1"/>
    </source>
</evidence>
<protein>
    <recommendedName>
        <fullName evidence="4">Colicin V production protein</fullName>
    </recommendedName>
</protein>
<organism evidence="2 3">
    <name type="scientific">Flavobacterium ginsengiterrae</name>
    <dbReference type="NCBI Taxonomy" id="871695"/>
    <lineage>
        <taxon>Bacteria</taxon>
        <taxon>Pseudomonadati</taxon>
        <taxon>Bacteroidota</taxon>
        <taxon>Flavobacteriia</taxon>
        <taxon>Flavobacteriales</taxon>
        <taxon>Flavobacteriaceae</taxon>
        <taxon>Flavobacterium</taxon>
    </lineage>
</organism>
<feature type="transmembrane region" description="Helical" evidence="1">
    <location>
        <begin position="28"/>
        <end position="51"/>
    </location>
</feature>
<dbReference type="EMBL" id="BAABDU010000002">
    <property type="protein sequence ID" value="GAA3755311.1"/>
    <property type="molecule type" value="Genomic_DNA"/>
</dbReference>
<name>A0ABP7GA42_9FLAO</name>
<proteinExistence type="predicted"/>
<evidence type="ECO:0000256" key="1">
    <source>
        <dbReference type="SAM" id="Phobius"/>
    </source>
</evidence>
<keyword evidence="1" id="KW-0812">Transmembrane</keyword>
<accession>A0ABP7GA42</accession>
<keyword evidence="1" id="KW-1133">Transmembrane helix</keyword>
<evidence type="ECO:0008006" key="4">
    <source>
        <dbReference type="Google" id="ProtNLM"/>
    </source>
</evidence>
<keyword evidence="3" id="KW-1185">Reference proteome</keyword>